<dbReference type="InterPro" id="IPR051127">
    <property type="entry name" value="Fungal_SecMet_Regulators"/>
</dbReference>
<name>A0A072PKY6_9EURO</name>
<dbReference type="EMBL" id="AMGV01000002">
    <property type="protein sequence ID" value="KEF60402.1"/>
    <property type="molecule type" value="Genomic_DNA"/>
</dbReference>
<dbReference type="RefSeq" id="XP_013262992.1">
    <property type="nucleotide sequence ID" value="XM_013407538.1"/>
</dbReference>
<dbReference type="CDD" id="cd12148">
    <property type="entry name" value="fungal_TF_MHR"/>
    <property type="match status" value="1"/>
</dbReference>
<dbReference type="InterPro" id="IPR007219">
    <property type="entry name" value="XnlR_reg_dom"/>
</dbReference>
<dbReference type="GO" id="GO:0000981">
    <property type="term" value="F:DNA-binding transcription factor activity, RNA polymerase II-specific"/>
    <property type="evidence" value="ECO:0007669"/>
    <property type="project" value="TreeGrafter"/>
</dbReference>
<dbReference type="GO" id="GO:0000978">
    <property type="term" value="F:RNA polymerase II cis-regulatory region sequence-specific DNA binding"/>
    <property type="evidence" value="ECO:0007669"/>
    <property type="project" value="TreeGrafter"/>
</dbReference>
<evidence type="ECO:0000313" key="7">
    <source>
        <dbReference type="Proteomes" id="UP000027920"/>
    </source>
</evidence>
<proteinExistence type="predicted"/>
<dbReference type="PANTHER" id="PTHR47424">
    <property type="entry name" value="REGULATORY PROTEIN GAL4"/>
    <property type="match status" value="1"/>
</dbReference>
<dbReference type="GO" id="GO:0008270">
    <property type="term" value="F:zinc ion binding"/>
    <property type="evidence" value="ECO:0007669"/>
    <property type="project" value="InterPro"/>
</dbReference>
<dbReference type="HOGENOM" id="CLU_008599_1_0_1"/>
<dbReference type="VEuPathDB" id="FungiDB:A1O9_01962"/>
<evidence type="ECO:0000256" key="4">
    <source>
        <dbReference type="SAM" id="MobiDB-lite"/>
    </source>
</evidence>
<dbReference type="Pfam" id="PF04082">
    <property type="entry name" value="Fungal_trans"/>
    <property type="match status" value="1"/>
</dbReference>
<keyword evidence="1" id="KW-0805">Transcription regulation</keyword>
<dbReference type="GO" id="GO:0006351">
    <property type="term" value="P:DNA-templated transcription"/>
    <property type="evidence" value="ECO:0007669"/>
    <property type="project" value="InterPro"/>
</dbReference>
<protein>
    <recommendedName>
        <fullName evidence="5">Xylanolytic transcriptional activator regulatory domain-containing protein</fullName>
    </recommendedName>
</protein>
<accession>A0A072PKY6</accession>
<sequence>MGPCRAKAAKVIPCRTDVATGSDIGEQIRLGLEAVDSRNALLRQLLPAIDFSKVPGLSRRHIVSLISDERDETSTSPPLDSDIANENISAAPSFGELEQADHEWNVIPDGKDSEPLVGDAINGLTLEKSTIRPGNFSNAAVLCALFTLCPKAKKRFFTLSRSFSQKHNPTPPKPDPTNGSQQAAYGENSLLPSSLSTQQAIVDGYFGHFHAIMPILDEALFRTTLSSQERTDDAWKALSNVVYALGSIATGDDEFHFFYYTRAREAINYQTLTSGSLEMLQALILLGGVYLHYINSPNTAYLILGTAFRMAILMGIHRETPKKTIPGSESRAEVRSRIWWSLVSADSWQGMLLDRPKFIKCDAFLLPLPQLPKHAHACTQTAAARETHNNDLTLEDCYRMSIRSKAEFCMILNKLQDRMAQLSPLTASEVLSFEDGLQIWNRMDCFSQAEVDEWVQSLERAIHTFKDMTPYKRPVDRYGEVVEVLYKVILVPNQEGEDDAYGEEGSESIESTGLEMENLMCMFQSNMTTPTLPADWFDHDFGFGDESAANYYPLPDF</sequence>
<evidence type="ECO:0000256" key="1">
    <source>
        <dbReference type="ARBA" id="ARBA00023015"/>
    </source>
</evidence>
<keyword evidence="2" id="KW-0804">Transcription</keyword>
<comment type="caution">
    <text evidence="6">The sequence shown here is derived from an EMBL/GenBank/DDBJ whole genome shotgun (WGS) entry which is preliminary data.</text>
</comment>
<dbReference type="GeneID" id="25276908"/>
<evidence type="ECO:0000256" key="3">
    <source>
        <dbReference type="ARBA" id="ARBA00023242"/>
    </source>
</evidence>
<gene>
    <name evidence="6" type="ORF">A1O9_01962</name>
</gene>
<feature type="region of interest" description="Disordered" evidence="4">
    <location>
        <begin position="163"/>
        <end position="185"/>
    </location>
</feature>
<dbReference type="AlphaFoldDB" id="A0A072PKY6"/>
<feature type="domain" description="Xylanolytic transcriptional activator regulatory" evidence="5">
    <location>
        <begin position="300"/>
        <end position="375"/>
    </location>
</feature>
<dbReference type="GO" id="GO:0005634">
    <property type="term" value="C:nucleus"/>
    <property type="evidence" value="ECO:0007669"/>
    <property type="project" value="TreeGrafter"/>
</dbReference>
<dbReference type="SMART" id="SM00906">
    <property type="entry name" value="Fungal_trans"/>
    <property type="match status" value="1"/>
</dbReference>
<dbReference type="PANTHER" id="PTHR47424:SF5">
    <property type="entry name" value="ZN(II)2CYS6 TRANSCRIPTION FACTOR (EUROFUNG)"/>
    <property type="match status" value="1"/>
</dbReference>
<keyword evidence="3" id="KW-0539">Nucleus</keyword>
<keyword evidence="7" id="KW-1185">Reference proteome</keyword>
<evidence type="ECO:0000313" key="6">
    <source>
        <dbReference type="EMBL" id="KEF60402.1"/>
    </source>
</evidence>
<dbReference type="GO" id="GO:0000435">
    <property type="term" value="P:positive regulation of transcription from RNA polymerase II promoter by galactose"/>
    <property type="evidence" value="ECO:0007669"/>
    <property type="project" value="TreeGrafter"/>
</dbReference>
<dbReference type="OrthoDB" id="3362851at2759"/>
<evidence type="ECO:0000256" key="2">
    <source>
        <dbReference type="ARBA" id="ARBA00023163"/>
    </source>
</evidence>
<evidence type="ECO:0000259" key="5">
    <source>
        <dbReference type="SMART" id="SM00906"/>
    </source>
</evidence>
<dbReference type="Proteomes" id="UP000027920">
    <property type="component" value="Unassembled WGS sequence"/>
</dbReference>
<organism evidence="6 7">
    <name type="scientific">Exophiala aquamarina CBS 119918</name>
    <dbReference type="NCBI Taxonomy" id="1182545"/>
    <lineage>
        <taxon>Eukaryota</taxon>
        <taxon>Fungi</taxon>
        <taxon>Dikarya</taxon>
        <taxon>Ascomycota</taxon>
        <taxon>Pezizomycotina</taxon>
        <taxon>Eurotiomycetes</taxon>
        <taxon>Chaetothyriomycetidae</taxon>
        <taxon>Chaetothyriales</taxon>
        <taxon>Herpotrichiellaceae</taxon>
        <taxon>Exophiala</taxon>
    </lineage>
</organism>
<reference evidence="6 7" key="1">
    <citation type="submission" date="2013-03" db="EMBL/GenBank/DDBJ databases">
        <title>The Genome Sequence of Exophiala aquamarina CBS 119918.</title>
        <authorList>
            <consortium name="The Broad Institute Genomics Platform"/>
            <person name="Cuomo C."/>
            <person name="de Hoog S."/>
            <person name="Gorbushina A."/>
            <person name="Walker B."/>
            <person name="Young S.K."/>
            <person name="Zeng Q."/>
            <person name="Gargeya S."/>
            <person name="Fitzgerald M."/>
            <person name="Haas B."/>
            <person name="Abouelleil A."/>
            <person name="Allen A.W."/>
            <person name="Alvarado L."/>
            <person name="Arachchi H.M."/>
            <person name="Berlin A.M."/>
            <person name="Chapman S.B."/>
            <person name="Gainer-Dewar J."/>
            <person name="Goldberg J."/>
            <person name="Griggs A."/>
            <person name="Gujja S."/>
            <person name="Hansen M."/>
            <person name="Howarth C."/>
            <person name="Imamovic A."/>
            <person name="Ireland A."/>
            <person name="Larimer J."/>
            <person name="McCowan C."/>
            <person name="Murphy C."/>
            <person name="Pearson M."/>
            <person name="Poon T.W."/>
            <person name="Priest M."/>
            <person name="Roberts A."/>
            <person name="Saif S."/>
            <person name="Shea T."/>
            <person name="Sisk P."/>
            <person name="Sykes S."/>
            <person name="Wortman J."/>
            <person name="Nusbaum C."/>
            <person name="Birren B."/>
        </authorList>
    </citation>
    <scope>NUCLEOTIDE SEQUENCE [LARGE SCALE GENOMIC DNA]</scope>
    <source>
        <strain evidence="6 7">CBS 119918</strain>
    </source>
</reference>